<accession>A0A8K0EDW8</accession>
<dbReference type="Proteomes" id="UP000838412">
    <property type="component" value="Chromosome 14"/>
</dbReference>
<evidence type="ECO:0000313" key="2">
    <source>
        <dbReference type="Proteomes" id="UP000838412"/>
    </source>
</evidence>
<evidence type="ECO:0000313" key="1">
    <source>
        <dbReference type="EMBL" id="CAH1244941.1"/>
    </source>
</evidence>
<protein>
    <submittedName>
        <fullName evidence="1">Hypp7401 protein</fullName>
    </submittedName>
</protein>
<reference evidence="1" key="1">
    <citation type="submission" date="2022-01" db="EMBL/GenBank/DDBJ databases">
        <authorList>
            <person name="Braso-Vives M."/>
        </authorList>
    </citation>
    <scope>NUCLEOTIDE SEQUENCE</scope>
</reference>
<name>A0A8K0EDW8_BRALA</name>
<sequence length="196" mass="21376">MMRTPKPVAIHHNPKGKNESIACVIENSLGDGCTGMGFASLVLQTIDDITTCLVYLTQSGAMGELVDFRFADMENKVTEYFQPITAETRALVNHVISGYLQPAARVKNTVDTFYQSSMANSVNIVFAEISKRRFKAKVYLLALPRLLALLPALAGRELCGDLALPETARPIPRSTCFGDVTLARLAGPDRAEDDVL</sequence>
<dbReference type="OrthoDB" id="5958927at2759"/>
<keyword evidence="2" id="KW-1185">Reference proteome</keyword>
<gene>
    <name evidence="1" type="primary">Hypp7401</name>
    <name evidence="1" type="ORF">BLAG_LOCUS7442</name>
</gene>
<dbReference type="EMBL" id="OV696699">
    <property type="protein sequence ID" value="CAH1244941.1"/>
    <property type="molecule type" value="Genomic_DNA"/>
</dbReference>
<dbReference type="AlphaFoldDB" id="A0A8K0EDW8"/>
<proteinExistence type="predicted"/>
<organism evidence="1 2">
    <name type="scientific">Branchiostoma lanceolatum</name>
    <name type="common">Common lancelet</name>
    <name type="synonym">Amphioxus lanceolatum</name>
    <dbReference type="NCBI Taxonomy" id="7740"/>
    <lineage>
        <taxon>Eukaryota</taxon>
        <taxon>Metazoa</taxon>
        <taxon>Chordata</taxon>
        <taxon>Cephalochordata</taxon>
        <taxon>Leptocardii</taxon>
        <taxon>Amphioxiformes</taxon>
        <taxon>Branchiostomatidae</taxon>
        <taxon>Branchiostoma</taxon>
    </lineage>
</organism>